<protein>
    <recommendedName>
        <fullName evidence="3">Integrase catalytic domain-containing protein</fullName>
    </recommendedName>
</protein>
<dbReference type="Gene3D" id="3.30.420.10">
    <property type="entry name" value="Ribonuclease H-like superfamily/Ribonuclease H"/>
    <property type="match status" value="1"/>
</dbReference>
<dbReference type="InterPro" id="IPR036397">
    <property type="entry name" value="RNaseH_sf"/>
</dbReference>
<sequence>MMIQIQAPKLPWEIDHMDWLAALPPGGDRSFHTCLVHFDRYSKTPRFLPCHKYDTAMDTVIMIWRRVISHTVLIQNIISDRDPKFTSAVTMRKVATPYSRCCIWNLKREVDGIQVGDRT</sequence>
<gene>
    <name evidence="1" type="ORF">O181_037468</name>
</gene>
<evidence type="ECO:0000313" key="2">
    <source>
        <dbReference type="Proteomes" id="UP000765509"/>
    </source>
</evidence>
<dbReference type="SUPFAM" id="SSF53098">
    <property type="entry name" value="Ribonuclease H-like"/>
    <property type="match status" value="1"/>
</dbReference>
<evidence type="ECO:0008006" key="3">
    <source>
        <dbReference type="Google" id="ProtNLM"/>
    </source>
</evidence>
<dbReference type="GO" id="GO:0003676">
    <property type="term" value="F:nucleic acid binding"/>
    <property type="evidence" value="ECO:0007669"/>
    <property type="project" value="InterPro"/>
</dbReference>
<dbReference type="AlphaFoldDB" id="A0A9Q3HA46"/>
<evidence type="ECO:0000313" key="1">
    <source>
        <dbReference type="EMBL" id="MBW0497753.1"/>
    </source>
</evidence>
<dbReference type="Proteomes" id="UP000765509">
    <property type="component" value="Unassembled WGS sequence"/>
</dbReference>
<organism evidence="1 2">
    <name type="scientific">Austropuccinia psidii MF-1</name>
    <dbReference type="NCBI Taxonomy" id="1389203"/>
    <lineage>
        <taxon>Eukaryota</taxon>
        <taxon>Fungi</taxon>
        <taxon>Dikarya</taxon>
        <taxon>Basidiomycota</taxon>
        <taxon>Pucciniomycotina</taxon>
        <taxon>Pucciniomycetes</taxon>
        <taxon>Pucciniales</taxon>
        <taxon>Sphaerophragmiaceae</taxon>
        <taxon>Austropuccinia</taxon>
    </lineage>
</organism>
<proteinExistence type="predicted"/>
<reference evidence="1" key="1">
    <citation type="submission" date="2021-03" db="EMBL/GenBank/DDBJ databases">
        <title>Draft genome sequence of rust myrtle Austropuccinia psidii MF-1, a brazilian biotype.</title>
        <authorList>
            <person name="Quecine M.C."/>
            <person name="Pachon D.M.R."/>
            <person name="Bonatelli M.L."/>
            <person name="Correr F.H."/>
            <person name="Franceschini L.M."/>
            <person name="Leite T.F."/>
            <person name="Margarido G.R.A."/>
            <person name="Almeida C.A."/>
            <person name="Ferrarezi J.A."/>
            <person name="Labate C.A."/>
        </authorList>
    </citation>
    <scope>NUCLEOTIDE SEQUENCE</scope>
    <source>
        <strain evidence="1">MF-1</strain>
    </source>
</reference>
<name>A0A9Q3HA46_9BASI</name>
<accession>A0A9Q3HA46</accession>
<dbReference type="InterPro" id="IPR012337">
    <property type="entry name" value="RNaseH-like_sf"/>
</dbReference>
<comment type="caution">
    <text evidence="1">The sequence shown here is derived from an EMBL/GenBank/DDBJ whole genome shotgun (WGS) entry which is preliminary data.</text>
</comment>
<keyword evidence="2" id="KW-1185">Reference proteome</keyword>
<dbReference type="EMBL" id="AVOT02014357">
    <property type="protein sequence ID" value="MBW0497753.1"/>
    <property type="molecule type" value="Genomic_DNA"/>
</dbReference>